<protein>
    <recommendedName>
        <fullName evidence="6">CNH domain-containing protein</fullName>
    </recommendedName>
</protein>
<comment type="caution">
    <text evidence="7">The sequence shown here is derived from an EMBL/GenBank/DDBJ whole genome shotgun (WGS) entry which is preliminary data.</text>
</comment>
<feature type="compositionally biased region" description="Low complexity" evidence="5">
    <location>
        <begin position="517"/>
        <end position="532"/>
    </location>
</feature>
<organism evidence="7 8">
    <name type="scientific">Cryomyces antarcticus</name>
    <dbReference type="NCBI Taxonomy" id="329879"/>
    <lineage>
        <taxon>Eukaryota</taxon>
        <taxon>Fungi</taxon>
        <taxon>Dikarya</taxon>
        <taxon>Ascomycota</taxon>
        <taxon>Pezizomycotina</taxon>
        <taxon>Dothideomycetes</taxon>
        <taxon>Dothideomycetes incertae sedis</taxon>
        <taxon>Cryomyces</taxon>
    </lineage>
</organism>
<evidence type="ECO:0000313" key="8">
    <source>
        <dbReference type="Proteomes" id="UP001357485"/>
    </source>
</evidence>
<accession>A0ABR0LZY3</accession>
<keyword evidence="4" id="KW-0653">Protein transport</keyword>
<feature type="compositionally biased region" description="Polar residues" evidence="5">
    <location>
        <begin position="305"/>
        <end position="317"/>
    </location>
</feature>
<dbReference type="PANTHER" id="PTHR12894">
    <property type="entry name" value="CNH DOMAIN CONTAINING"/>
    <property type="match status" value="1"/>
</dbReference>
<feature type="region of interest" description="Disordered" evidence="5">
    <location>
        <begin position="517"/>
        <end position="537"/>
    </location>
</feature>
<feature type="region of interest" description="Disordered" evidence="5">
    <location>
        <begin position="256"/>
        <end position="341"/>
    </location>
</feature>
<dbReference type="PANTHER" id="PTHR12894:SF27">
    <property type="entry name" value="TRANSFORMING GROWTH FACTOR-BETA RECEPTOR-ASSOCIATED PROTEIN 1"/>
    <property type="match status" value="1"/>
</dbReference>
<dbReference type="InterPro" id="IPR001180">
    <property type="entry name" value="CNH_dom"/>
</dbReference>
<dbReference type="InterPro" id="IPR032914">
    <property type="entry name" value="Vam6/VPS39/TRAP1"/>
</dbReference>
<evidence type="ECO:0000259" key="6">
    <source>
        <dbReference type="PROSITE" id="PS50219"/>
    </source>
</evidence>
<name>A0ABR0LZY3_9PEZI</name>
<dbReference type="EMBL" id="JAVRRA010008229">
    <property type="protein sequence ID" value="KAK5257422.1"/>
    <property type="molecule type" value="Genomic_DNA"/>
</dbReference>
<reference evidence="7 8" key="1">
    <citation type="submission" date="2023-08" db="EMBL/GenBank/DDBJ databases">
        <title>Black Yeasts Isolated from many extreme environments.</title>
        <authorList>
            <person name="Coleine C."/>
            <person name="Stajich J.E."/>
            <person name="Selbmann L."/>
        </authorList>
    </citation>
    <scope>NUCLEOTIDE SEQUENCE [LARGE SCALE GENOMIC DNA]</scope>
    <source>
        <strain evidence="7 8">CCFEE 536</strain>
    </source>
</reference>
<proteinExistence type="predicted"/>
<evidence type="ECO:0000256" key="1">
    <source>
        <dbReference type="ARBA" id="ARBA00004496"/>
    </source>
</evidence>
<evidence type="ECO:0000256" key="5">
    <source>
        <dbReference type="SAM" id="MobiDB-lite"/>
    </source>
</evidence>
<comment type="subcellular location">
    <subcellularLocation>
        <location evidence="1">Cytoplasm</location>
    </subcellularLocation>
</comment>
<evidence type="ECO:0000313" key="7">
    <source>
        <dbReference type="EMBL" id="KAK5257422.1"/>
    </source>
</evidence>
<dbReference type="Proteomes" id="UP001357485">
    <property type="component" value="Unassembled WGS sequence"/>
</dbReference>
<evidence type="ECO:0000256" key="3">
    <source>
        <dbReference type="ARBA" id="ARBA00022490"/>
    </source>
</evidence>
<gene>
    <name evidence="7" type="ORF">LTR16_000707</name>
</gene>
<dbReference type="PROSITE" id="PS50219">
    <property type="entry name" value="CNH"/>
    <property type="match status" value="1"/>
</dbReference>
<keyword evidence="8" id="KW-1185">Reference proteome</keyword>
<sequence>MEVQSEPLASQRKKELELLSCSYILRSLVDNVPLSADGQAADTYITCVEFWSTSAAELLHFVSIPADQDDPSGQPTFILASRLEPAFNQQPVSDVSNPGVQQILLLPKVNKASILCNTTLTFYSLPELSPAFGNTKLSSCTWVGGLDQSVDDDGKGAPGVVIMICLKSRIRLVRIEEEAPRKVKILEFGGCLTTVRQGDRACVADSRSYALLDLENPSKNDLFPISSLDEQAAGGISAGPEDISVARAPVLRTVSSAASPTHEGRGHGRATSLGNFTGGLGKRSQESPRPPTLGRDLEAPEPTSRRNSLRPTSSPEPHSSRAGSPAKRATSPDGPQEQTSQAAQTVLPFLPKPFMPLKPHILSSTPLEFLVTIGTTPSEPDVGIFVTHDGDVVRGTIEFSSYPEALVLDGEGIDPSSSLKPGEAAEEGYVLAVMEKKMGEVTHRGIEIQRWDLDPGDGGAMKEWVGLDRLDKHTVETGEDPRPAPRVGVRTVVTRNEMTLPDISKKLRLRRLNLYTSTSTSTDTGTGTGTSSLVASKNKSLRLSKKEAVTTEVEMNRNKEEENFTLRLSKIHTRTILWSADQVWWTIRTPLLIRLDAEIELATSTSTGDHATIEPNRRQIEQTINTLRGAEARNEVEFYSLSYIRQKASLLLLMDLIIRTSSGVIVFEHEKRATANALEEGAIDPRVVLALLPILREEVLESPGGIWIQEGVRVLIEAFLQQHEFSQIPHTVRGPFGDNLLQIIKRYLFIWRRKKGFGSIVDEEQVFQTVDAALLRLLLLLDSQSPRGPAAAASVRAELNGVVDDREHGVACFDRAVELLEGSKRLYVLSRLYQSRRLYTKVLATWRRIIDGEPDEGGEFTDGEQEVRKYLIKMKDVDIVEEYGAWLANRNPRVGVQVFADDNSRVKFQPAQAVVLLKNRAPGAVKYYLEHLLTQYANDLINFYLDTVLNELGNSSDARSMLLQTYESYRALRPPKPTYRQFITENAINADWWQNRLRLLQLLGGSQDVASQYDVPAILARLAPYEQELVPEMIILSGRQGRHEEALRLLTHGLGDFDTAIRYCLLGGSSIFHPGSGLLPKDSIPSTEEQATLFGYLLHEFLRIENLSDRIERVCELLERFGGWFDLAGVSTPIPRMCTSAHPLQVLSLIPDSWSIELVSEFIISALRRLVRERSETMVVKALSGAQSLRANADFIDKTETLGPTVEAAK</sequence>
<evidence type="ECO:0000256" key="4">
    <source>
        <dbReference type="ARBA" id="ARBA00022927"/>
    </source>
</evidence>
<keyword evidence="3" id="KW-0963">Cytoplasm</keyword>
<evidence type="ECO:0000256" key="2">
    <source>
        <dbReference type="ARBA" id="ARBA00022448"/>
    </source>
</evidence>
<feature type="domain" description="CNH" evidence="6">
    <location>
        <begin position="35"/>
        <end position="461"/>
    </location>
</feature>
<keyword evidence="2" id="KW-0813">Transport</keyword>